<keyword evidence="2" id="KW-1185">Reference proteome</keyword>
<comment type="caution">
    <text evidence="1">The sequence shown here is derived from an EMBL/GenBank/DDBJ whole genome shotgun (WGS) entry which is preliminary data.</text>
</comment>
<evidence type="ECO:0000313" key="1">
    <source>
        <dbReference type="EMBL" id="TCI05999.1"/>
    </source>
</evidence>
<dbReference type="InterPro" id="IPR029063">
    <property type="entry name" value="SAM-dependent_MTases_sf"/>
</dbReference>
<dbReference type="SUPFAM" id="SSF53335">
    <property type="entry name" value="S-adenosyl-L-methionine-dependent methyltransferases"/>
    <property type="match status" value="1"/>
</dbReference>
<evidence type="ECO:0008006" key="3">
    <source>
        <dbReference type="Google" id="ProtNLM"/>
    </source>
</evidence>
<name>A0A4R0YL24_9GAMM</name>
<dbReference type="Proteomes" id="UP000291822">
    <property type="component" value="Unassembled WGS sequence"/>
</dbReference>
<reference evidence="1 2" key="1">
    <citation type="submission" date="2019-02" db="EMBL/GenBank/DDBJ databases">
        <title>Dyella amyloliquefaciens sp. nov., isolated from forest soil.</title>
        <authorList>
            <person name="Gao Z.-H."/>
            <person name="Qiu L.-H."/>
        </authorList>
    </citation>
    <scope>NUCLEOTIDE SEQUENCE [LARGE SCALE GENOMIC DNA]</scope>
    <source>
        <strain evidence="1 2">KACC 12747</strain>
    </source>
</reference>
<dbReference type="RefSeq" id="WP_131152818.1">
    <property type="nucleotide sequence ID" value="NZ_SJTG01000008.1"/>
</dbReference>
<dbReference type="AlphaFoldDB" id="A0A4R0YL24"/>
<evidence type="ECO:0000313" key="2">
    <source>
        <dbReference type="Proteomes" id="UP000291822"/>
    </source>
</evidence>
<sequence>MTYDELDQSILEIHGAGAPKPAGASTAPEAGALPELWETRHGAILAALGDDTVARSLRAYREWSVEELDTIGAVVGEGDVVVEYGAEYGAHALWLSRLVGTSGQIHVIEPRRLAFIDLCTTIGLNRLTQVYPNHAVLGAGNDVVELPAEAGRPAEASRGERLDDLAIDSLVLLKLNLPGTLLDVVAGGSETLRDHRPAIYFRLSSMDVAAQEIAALKQLGYRCWSHLPYLHNAGNAAGTHTNLFPGWVHQNVIAVHEDMAAEFEHLSEL</sequence>
<organism evidence="1 2">
    <name type="scientific">Dyella soli</name>
    <dbReference type="NCBI Taxonomy" id="522319"/>
    <lineage>
        <taxon>Bacteria</taxon>
        <taxon>Pseudomonadati</taxon>
        <taxon>Pseudomonadota</taxon>
        <taxon>Gammaproteobacteria</taxon>
        <taxon>Lysobacterales</taxon>
        <taxon>Rhodanobacteraceae</taxon>
        <taxon>Dyella</taxon>
    </lineage>
</organism>
<gene>
    <name evidence="1" type="ORF">EZM97_36420</name>
</gene>
<dbReference type="EMBL" id="SJTG01000008">
    <property type="protein sequence ID" value="TCI05999.1"/>
    <property type="molecule type" value="Genomic_DNA"/>
</dbReference>
<proteinExistence type="predicted"/>
<accession>A0A4R0YL24</accession>
<protein>
    <recommendedName>
        <fullName evidence="3">FkbM family methyltransferase</fullName>
    </recommendedName>
</protein>
<dbReference type="Gene3D" id="3.40.50.150">
    <property type="entry name" value="Vaccinia Virus protein VP39"/>
    <property type="match status" value="1"/>
</dbReference>